<dbReference type="SMART" id="SM00860">
    <property type="entry name" value="SMI1_KNR4"/>
    <property type="match status" value="1"/>
</dbReference>
<dbReference type="Proteomes" id="UP000182412">
    <property type="component" value="Unassembled WGS sequence"/>
</dbReference>
<evidence type="ECO:0000313" key="2">
    <source>
        <dbReference type="EMBL" id="SDP74261.1"/>
    </source>
</evidence>
<sequence length="157" mass="18854">MYEKYKQFLHNESEAENNAIWHDELVFFQIDGAEKEVAYVENELGIQLPQDLRRFYNEIGYGFVCTNYDNLFNRLLSPIEIYDFYKGINEYENDERRGDCSLERNAIAFYEVSEDVFLTVKSDEQNQANIYYFDELIAESLMEFIDKMLEKPNYYLD</sequence>
<accession>A0A1H0V7B0</accession>
<evidence type="ECO:0000259" key="1">
    <source>
        <dbReference type="SMART" id="SM00860"/>
    </source>
</evidence>
<protein>
    <submittedName>
        <fullName evidence="2">SMI1 / KNR4 family (SUKH-1)</fullName>
    </submittedName>
</protein>
<gene>
    <name evidence="2" type="ORF">SAMN05216366_1463</name>
</gene>
<evidence type="ECO:0000313" key="3">
    <source>
        <dbReference type="Proteomes" id="UP000182412"/>
    </source>
</evidence>
<name>A0A1H0V7B0_SELRU</name>
<dbReference type="RefSeq" id="WP_074573477.1">
    <property type="nucleotide sequence ID" value="NZ_FNJQ01000046.1"/>
</dbReference>
<dbReference type="AlphaFoldDB" id="A0A1H0V7B0"/>
<dbReference type="EMBL" id="FNJQ01000046">
    <property type="protein sequence ID" value="SDP74261.1"/>
    <property type="molecule type" value="Genomic_DNA"/>
</dbReference>
<dbReference type="OrthoDB" id="2635342at2"/>
<dbReference type="Gene3D" id="3.40.1580.10">
    <property type="entry name" value="SMI1/KNR4-like"/>
    <property type="match status" value="1"/>
</dbReference>
<dbReference type="InterPro" id="IPR037883">
    <property type="entry name" value="Knr4/Smi1-like_sf"/>
</dbReference>
<dbReference type="SUPFAM" id="SSF160631">
    <property type="entry name" value="SMI1/KNR4-like"/>
    <property type="match status" value="1"/>
</dbReference>
<organism evidence="2 3">
    <name type="scientific">Selenomonas ruminantium</name>
    <dbReference type="NCBI Taxonomy" id="971"/>
    <lineage>
        <taxon>Bacteria</taxon>
        <taxon>Bacillati</taxon>
        <taxon>Bacillota</taxon>
        <taxon>Negativicutes</taxon>
        <taxon>Selenomonadales</taxon>
        <taxon>Selenomonadaceae</taxon>
        <taxon>Selenomonas</taxon>
    </lineage>
</organism>
<feature type="domain" description="Knr4/Smi1-like" evidence="1">
    <location>
        <begin position="32"/>
        <end position="139"/>
    </location>
</feature>
<dbReference type="InterPro" id="IPR018958">
    <property type="entry name" value="Knr4/Smi1-like_dom"/>
</dbReference>
<dbReference type="Pfam" id="PF09346">
    <property type="entry name" value="SMI1_KNR4"/>
    <property type="match status" value="1"/>
</dbReference>
<proteinExistence type="predicted"/>
<reference evidence="2 3" key="1">
    <citation type="submission" date="2016-10" db="EMBL/GenBank/DDBJ databases">
        <authorList>
            <person name="de Groot N.N."/>
        </authorList>
    </citation>
    <scope>NUCLEOTIDE SEQUENCE [LARGE SCALE GENOMIC DNA]</scope>
    <source>
        <strain evidence="2 3">S137</strain>
    </source>
</reference>